<keyword evidence="2" id="KW-0472">Membrane</keyword>
<keyword evidence="2" id="KW-1133">Transmembrane helix</keyword>
<dbReference type="RefSeq" id="XP_069208765.1">
    <property type="nucleotide sequence ID" value="XM_069354123.1"/>
</dbReference>
<dbReference type="GeneID" id="95986678"/>
<feature type="transmembrane region" description="Helical" evidence="2">
    <location>
        <begin position="521"/>
        <end position="540"/>
    </location>
</feature>
<protein>
    <submittedName>
        <fullName evidence="3">Uncharacterized protein</fullName>
    </submittedName>
</protein>
<feature type="transmembrane region" description="Helical" evidence="2">
    <location>
        <begin position="161"/>
        <end position="179"/>
    </location>
</feature>
<feature type="transmembrane region" description="Helical" evidence="2">
    <location>
        <begin position="443"/>
        <end position="467"/>
    </location>
</feature>
<keyword evidence="2" id="KW-0812">Transmembrane</keyword>
<dbReference type="PANTHER" id="PTHR36840">
    <property type="entry name" value="BLL5714 PROTEIN"/>
    <property type="match status" value="1"/>
</dbReference>
<feature type="transmembrane region" description="Helical" evidence="2">
    <location>
        <begin position="233"/>
        <end position="253"/>
    </location>
</feature>
<feature type="transmembrane region" description="Helical" evidence="2">
    <location>
        <begin position="546"/>
        <end position="569"/>
    </location>
</feature>
<name>A0ABR3Q276_9TREE</name>
<feature type="transmembrane region" description="Helical" evidence="2">
    <location>
        <begin position="199"/>
        <end position="221"/>
    </location>
</feature>
<keyword evidence="4" id="KW-1185">Reference proteome</keyword>
<evidence type="ECO:0000256" key="2">
    <source>
        <dbReference type="SAM" id="Phobius"/>
    </source>
</evidence>
<feature type="transmembrane region" description="Helical" evidence="2">
    <location>
        <begin position="487"/>
        <end position="509"/>
    </location>
</feature>
<gene>
    <name evidence="3" type="ORF">Q8F55_005635</name>
</gene>
<feature type="transmembrane region" description="Helical" evidence="2">
    <location>
        <begin position="259"/>
        <end position="284"/>
    </location>
</feature>
<feature type="region of interest" description="Disordered" evidence="1">
    <location>
        <begin position="1"/>
        <end position="55"/>
    </location>
</feature>
<dbReference type="PANTHER" id="PTHR36840:SF1">
    <property type="entry name" value="BLL5714 PROTEIN"/>
    <property type="match status" value="1"/>
</dbReference>
<dbReference type="Proteomes" id="UP001565368">
    <property type="component" value="Unassembled WGS sequence"/>
</dbReference>
<organism evidence="3 4">
    <name type="scientific">Vanrija albida</name>
    <dbReference type="NCBI Taxonomy" id="181172"/>
    <lineage>
        <taxon>Eukaryota</taxon>
        <taxon>Fungi</taxon>
        <taxon>Dikarya</taxon>
        <taxon>Basidiomycota</taxon>
        <taxon>Agaricomycotina</taxon>
        <taxon>Tremellomycetes</taxon>
        <taxon>Trichosporonales</taxon>
        <taxon>Trichosporonaceae</taxon>
        <taxon>Vanrija</taxon>
    </lineage>
</organism>
<sequence>MAATSSTSGYGSISEDTSLERPVPPQLKHRASSTPGTPGGGNDHHHRAEQGKYGNTDNLFFHDDYNGYRHITRLREVFRPPVVRQWIEDGKLYREPGSREISRFELFFDLLFVAIIHQLADAAAEAATGVAVARFILTFYPSWSVWQEATRYSNVSGTDDLLHRLWVLVGMGCLLGYSANATAIEIHPSRSELAFDHSAMQAAVAFWLVVKATRVVVLWWYAYRLPAFRIYHILHGVGVLLPMLVYLPLIWVTSRPAQIALATVAIIVDLVRLDSVALIIWGRLNQYRRFRRERAAGADPQRGAAGGSIGRVDLPSMKFPAINIEHSIERSGAFVVIVLGELVMNMLYVATPASTGEGGGHTNTTSTSEGATEGGHVARSIFNLVAQAAAGETTASTVGLSPKYGKAVLGLMVAWALNFLYTIPSEELNKYTHALRRSWVTGLLFSFLHWPLCAALVLASAAASKFVLHDEELNNEEALALLPGLRWYWGCGLGFALIITASLDLLHGAMHHWRATRIPRAVRFGFAVLGGLVLILVPLAGDRLNILSTMGISVGVVWAVVAFQAVGILPSKWALAHPELAARGQTETDTRPRDEDGHVIVSPATAANIVAE</sequence>
<reference evidence="3 4" key="1">
    <citation type="submission" date="2023-08" db="EMBL/GenBank/DDBJ databases">
        <title>Annotated Genome Sequence of Vanrija albida AlHP1.</title>
        <authorList>
            <person name="Herzog R."/>
        </authorList>
    </citation>
    <scope>NUCLEOTIDE SEQUENCE [LARGE SCALE GENOMIC DNA]</scope>
    <source>
        <strain evidence="3 4">AlHP1</strain>
    </source>
</reference>
<comment type="caution">
    <text evidence="3">The sequence shown here is derived from an EMBL/GenBank/DDBJ whole genome shotgun (WGS) entry which is preliminary data.</text>
</comment>
<evidence type="ECO:0000256" key="1">
    <source>
        <dbReference type="SAM" id="MobiDB-lite"/>
    </source>
</evidence>
<dbReference type="Pfam" id="PF06772">
    <property type="entry name" value="LtrA"/>
    <property type="match status" value="1"/>
</dbReference>
<evidence type="ECO:0000313" key="3">
    <source>
        <dbReference type="EMBL" id="KAL1408821.1"/>
    </source>
</evidence>
<feature type="compositionally biased region" description="Polar residues" evidence="1">
    <location>
        <begin position="1"/>
        <end position="16"/>
    </location>
</feature>
<proteinExistence type="predicted"/>
<accession>A0ABR3Q276</accession>
<evidence type="ECO:0000313" key="4">
    <source>
        <dbReference type="Proteomes" id="UP001565368"/>
    </source>
</evidence>
<dbReference type="EMBL" id="JBBXJM010000004">
    <property type="protein sequence ID" value="KAL1408821.1"/>
    <property type="molecule type" value="Genomic_DNA"/>
</dbReference>
<dbReference type="InterPro" id="IPR010640">
    <property type="entry name" value="Low_temperature_requirement_A"/>
</dbReference>